<feature type="compositionally biased region" description="Polar residues" evidence="1">
    <location>
        <begin position="10"/>
        <end position="37"/>
    </location>
</feature>
<evidence type="ECO:0000313" key="3">
    <source>
        <dbReference type="Proteomes" id="UP001408789"/>
    </source>
</evidence>
<gene>
    <name evidence="2" type="ORF">SSX86_030832</name>
</gene>
<accession>A0AAP0CB20</accession>
<keyword evidence="3" id="KW-1185">Reference proteome</keyword>
<dbReference type="PANTHER" id="PTHR33144">
    <property type="entry name" value="OS10G0409366 PROTEIN-RELATED"/>
    <property type="match status" value="1"/>
</dbReference>
<sequence>MTRLKRLNVISTYSNSPDENHGLSENQDLQTGENQDLQTDENQEVQENEYEKLRQLTVRENKKILEEMGIKNIAKSMTSLAQSKKTKKRVVKQNTHTGDNSEKDYQQNPKSVVSKKPPIYISSLSTDRVANIRKIRRVIASKPQSLPPQIAKGNQGGTKRTLALDENGEEDDEIFQVDDIASNPPPPPPQKVPLTSNARNAVSEIVIGNQGGTKRRLALVDENDDDDDEIFQVDDIASNPLPPPPLKVTSTSNAVDAMSQIVKGNKGGTKRRLALVDENDGDDDVIFQVSDLFMTENEPAIDDTAVEMENESVLGALNKGRGYTHKIDIWKMKKTERICVSFDKFGHPVGEEGRELGQYLGTLVRMAENVSIEYSDWRKVPMQKKEDMYSLVKSKFTFHPVESSQVKKWILFSMGKKWRTWKGLLKSRGYDPSLTIDEIVAKQTNNDDRVNPTQFKELVARWFTPEFQNTCVKKRSSRSKMKEPHVTGTKSFARLAHELAMDNDGMYPTRGEMYIKTRTRKDGSIVDDEALGVVTSLKAIASKSTSTSGVQDDFSNDEYSKVKGPEKRGYVRLVGKMPAKKSNGDSQIIQQLESATQTISQLQGAFNVMVNIIQEHIPNANLSAILSNMNLQVSNIGSANELSSKSTDDGERADKR</sequence>
<evidence type="ECO:0000313" key="2">
    <source>
        <dbReference type="EMBL" id="KAK9050198.1"/>
    </source>
</evidence>
<dbReference type="Pfam" id="PF03004">
    <property type="entry name" value="Transposase_24"/>
    <property type="match status" value="1"/>
</dbReference>
<proteinExistence type="predicted"/>
<name>A0AAP0CB20_9ASTR</name>
<comment type="caution">
    <text evidence="2">The sequence shown here is derived from an EMBL/GenBank/DDBJ whole genome shotgun (WGS) entry which is preliminary data.</text>
</comment>
<protein>
    <recommendedName>
        <fullName evidence="4">Transposase</fullName>
    </recommendedName>
</protein>
<dbReference type="PANTHER" id="PTHR33144:SF50">
    <property type="entry name" value="OS03G0714750 PROTEIN"/>
    <property type="match status" value="1"/>
</dbReference>
<feature type="region of interest" description="Disordered" evidence="1">
    <location>
        <begin position="10"/>
        <end position="46"/>
    </location>
</feature>
<dbReference type="InterPro" id="IPR004252">
    <property type="entry name" value="Probable_transposase_24"/>
</dbReference>
<dbReference type="EMBL" id="JBCNJP010002909">
    <property type="protein sequence ID" value="KAK9050198.1"/>
    <property type="molecule type" value="Genomic_DNA"/>
</dbReference>
<feature type="region of interest" description="Disordered" evidence="1">
    <location>
        <begin position="79"/>
        <end position="114"/>
    </location>
</feature>
<reference evidence="2 3" key="1">
    <citation type="submission" date="2024-04" db="EMBL/GenBank/DDBJ databases">
        <title>The reference genome of an endangered Asteraceae, Deinandra increscens subsp. villosa, native to the Central Coast of California.</title>
        <authorList>
            <person name="Guilliams M."/>
            <person name="Hasenstab-Lehman K."/>
            <person name="Meyer R."/>
            <person name="Mcevoy S."/>
        </authorList>
    </citation>
    <scope>NUCLEOTIDE SEQUENCE [LARGE SCALE GENOMIC DNA]</scope>
    <source>
        <tissue evidence="2">Leaf</tissue>
    </source>
</reference>
<dbReference type="Proteomes" id="UP001408789">
    <property type="component" value="Unassembled WGS sequence"/>
</dbReference>
<evidence type="ECO:0008006" key="4">
    <source>
        <dbReference type="Google" id="ProtNLM"/>
    </source>
</evidence>
<dbReference type="AlphaFoldDB" id="A0AAP0CB20"/>
<evidence type="ECO:0000256" key="1">
    <source>
        <dbReference type="SAM" id="MobiDB-lite"/>
    </source>
</evidence>
<organism evidence="2 3">
    <name type="scientific">Deinandra increscens subsp. villosa</name>
    <dbReference type="NCBI Taxonomy" id="3103831"/>
    <lineage>
        <taxon>Eukaryota</taxon>
        <taxon>Viridiplantae</taxon>
        <taxon>Streptophyta</taxon>
        <taxon>Embryophyta</taxon>
        <taxon>Tracheophyta</taxon>
        <taxon>Spermatophyta</taxon>
        <taxon>Magnoliopsida</taxon>
        <taxon>eudicotyledons</taxon>
        <taxon>Gunneridae</taxon>
        <taxon>Pentapetalae</taxon>
        <taxon>asterids</taxon>
        <taxon>campanulids</taxon>
        <taxon>Asterales</taxon>
        <taxon>Asteraceae</taxon>
        <taxon>Asteroideae</taxon>
        <taxon>Heliantheae alliance</taxon>
        <taxon>Madieae</taxon>
        <taxon>Madiinae</taxon>
        <taxon>Deinandra</taxon>
    </lineage>
</organism>